<dbReference type="InterPro" id="IPR029063">
    <property type="entry name" value="SAM-dependent_MTases_sf"/>
</dbReference>
<dbReference type="InterPro" id="IPR004033">
    <property type="entry name" value="UbiE/COQ5_MeTrFase"/>
</dbReference>
<dbReference type="EC" id="2.1.1.163" evidence="5"/>
<keyword evidence="6" id="KW-0830">Ubiquinone</keyword>
<proteinExistence type="inferred from homology"/>
<evidence type="ECO:0000256" key="3">
    <source>
        <dbReference type="ARBA" id="ARBA00022679"/>
    </source>
</evidence>
<dbReference type="PROSITE" id="PS01183">
    <property type="entry name" value="UBIE_1"/>
    <property type="match status" value="1"/>
</dbReference>
<dbReference type="Gene3D" id="3.40.50.150">
    <property type="entry name" value="Vaccinia Virus protein VP39"/>
    <property type="match status" value="1"/>
</dbReference>
<evidence type="ECO:0000256" key="5">
    <source>
        <dbReference type="HAMAP-Rule" id="MF_01813"/>
    </source>
</evidence>
<dbReference type="PROSITE" id="PS51608">
    <property type="entry name" value="SAM_MT_UBIE"/>
    <property type="match status" value="1"/>
</dbReference>
<keyword evidence="1 5" id="KW-0474">Menaquinone biosynthesis</keyword>
<dbReference type="NCBIfam" id="TIGR01934">
    <property type="entry name" value="MenG_MenH_UbiE"/>
    <property type="match status" value="1"/>
</dbReference>
<comment type="catalytic activity">
    <reaction evidence="5">
        <text>a 2-demethylmenaquinol + S-adenosyl-L-methionine = a menaquinol + S-adenosyl-L-homocysteine + H(+)</text>
        <dbReference type="Rhea" id="RHEA:42640"/>
        <dbReference type="Rhea" id="RHEA-COMP:9539"/>
        <dbReference type="Rhea" id="RHEA-COMP:9563"/>
        <dbReference type="ChEBI" id="CHEBI:15378"/>
        <dbReference type="ChEBI" id="CHEBI:18151"/>
        <dbReference type="ChEBI" id="CHEBI:55437"/>
        <dbReference type="ChEBI" id="CHEBI:57856"/>
        <dbReference type="ChEBI" id="CHEBI:59789"/>
        <dbReference type="EC" id="2.1.1.163"/>
    </reaction>
</comment>
<evidence type="ECO:0000256" key="1">
    <source>
        <dbReference type="ARBA" id="ARBA00022428"/>
    </source>
</evidence>
<feature type="binding site" evidence="5">
    <location>
        <position position="62"/>
    </location>
    <ligand>
        <name>S-adenosyl-L-methionine</name>
        <dbReference type="ChEBI" id="CHEBI:59789"/>
    </ligand>
</feature>
<dbReference type="AlphaFoldDB" id="A0A0U5JAI7"/>
<evidence type="ECO:0000256" key="2">
    <source>
        <dbReference type="ARBA" id="ARBA00022603"/>
    </source>
</evidence>
<gene>
    <name evidence="5 6" type="primary">menG</name>
    <name evidence="6" type="ORF">PNK_0821</name>
</gene>
<accession>A0A0U5JAI7</accession>
<sequence>MPTYNKNRPQTIQAMFNSIAKRYDRTNAVLSFYLHKRWNNELVKRVQSQQTSHSLLDLCAGTGDIAFAYLRQTSAPCQAYLVDFSSEMLACAKAKAEVFDHASHSIDYVQADVQRLPFSNQTIDCATMAYGIRNVHHPLQCLQEVFRVLKPGGCLGILELTRPQNKLLHLGHQVYLRTLLPLLGKWLTANEDAYQYLRQSIHTFVSPDGLEDLVREAGFSKTGRYALAGGIATIITGYKPMKTH</sequence>
<dbReference type="NCBIfam" id="NF001244">
    <property type="entry name" value="PRK00216.1-5"/>
    <property type="match status" value="1"/>
</dbReference>
<protein>
    <recommendedName>
        <fullName evidence="5">Demethylmenaquinone methyltransferase</fullName>
        <ecNumber evidence="5">2.1.1.163</ecNumber>
    </recommendedName>
</protein>
<keyword evidence="2 5" id="KW-0489">Methyltransferase</keyword>
<evidence type="ECO:0000313" key="6">
    <source>
        <dbReference type="EMBL" id="CUI16446.1"/>
    </source>
</evidence>
<name>A0A0U5JAI7_9BACT</name>
<dbReference type="RefSeq" id="WP_059060462.1">
    <property type="nucleotide sequence ID" value="NZ_LN879502.1"/>
</dbReference>
<dbReference type="InParanoid" id="A0A0U5JAI7"/>
<dbReference type="FunCoup" id="A0A0U5JAI7">
    <property type="interactions" value="345"/>
</dbReference>
<dbReference type="GO" id="GO:0043770">
    <property type="term" value="F:demethylmenaquinone methyltransferase activity"/>
    <property type="evidence" value="ECO:0007669"/>
    <property type="project" value="UniProtKB-UniRule"/>
</dbReference>
<dbReference type="Proteomes" id="UP000069902">
    <property type="component" value="Chromosome cPNK"/>
</dbReference>
<dbReference type="STRING" id="389348.PNK_0821"/>
<evidence type="ECO:0000313" key="7">
    <source>
        <dbReference type="Proteomes" id="UP000069902"/>
    </source>
</evidence>
<dbReference type="PATRIC" id="fig|389348.3.peg.900"/>
<dbReference type="SUPFAM" id="SSF53335">
    <property type="entry name" value="S-adenosyl-L-methionine-dependent methyltransferases"/>
    <property type="match status" value="1"/>
</dbReference>
<keyword evidence="7" id="KW-1185">Reference proteome</keyword>
<dbReference type="PANTHER" id="PTHR43591">
    <property type="entry name" value="METHYLTRANSFERASE"/>
    <property type="match status" value="1"/>
</dbReference>
<feature type="binding site" evidence="5">
    <location>
        <begin position="112"/>
        <end position="113"/>
    </location>
    <ligand>
        <name>S-adenosyl-L-methionine</name>
        <dbReference type="ChEBI" id="CHEBI:59789"/>
    </ligand>
</feature>
<dbReference type="InterPro" id="IPR023576">
    <property type="entry name" value="UbiE/COQ5_MeTrFase_CS"/>
</dbReference>
<dbReference type="PROSITE" id="PS01184">
    <property type="entry name" value="UBIE_2"/>
    <property type="match status" value="1"/>
</dbReference>
<keyword evidence="3 5" id="KW-0808">Transferase</keyword>
<comment type="caution">
    <text evidence="5">Lacks conserved residue(s) required for the propagation of feature annotation.</text>
</comment>
<organism evidence="6 7">
    <name type="scientific">Candidatus Protochlamydia naegleriophila</name>
    <dbReference type="NCBI Taxonomy" id="389348"/>
    <lineage>
        <taxon>Bacteria</taxon>
        <taxon>Pseudomonadati</taxon>
        <taxon>Chlamydiota</taxon>
        <taxon>Chlamydiia</taxon>
        <taxon>Parachlamydiales</taxon>
        <taxon>Parachlamydiaceae</taxon>
        <taxon>Candidatus Protochlamydia</taxon>
    </lineage>
</organism>
<dbReference type="GO" id="GO:0032259">
    <property type="term" value="P:methylation"/>
    <property type="evidence" value="ECO:0007669"/>
    <property type="project" value="UniProtKB-KW"/>
</dbReference>
<dbReference type="PANTHER" id="PTHR43591:SF24">
    <property type="entry name" value="2-METHOXY-6-POLYPRENYL-1,4-BENZOQUINOL METHYLASE, MITOCHONDRIAL"/>
    <property type="match status" value="1"/>
</dbReference>
<reference evidence="7" key="1">
    <citation type="submission" date="2015-09" db="EMBL/GenBank/DDBJ databases">
        <authorList>
            <person name="Bertelli C."/>
        </authorList>
    </citation>
    <scope>NUCLEOTIDE SEQUENCE [LARGE SCALE GENOMIC DNA]</scope>
    <source>
        <strain evidence="7">KNic</strain>
    </source>
</reference>
<dbReference type="KEGG" id="pnl:PNK_0821"/>
<keyword evidence="4 5" id="KW-0949">S-adenosyl-L-methionine</keyword>
<comment type="similarity">
    <text evidence="5">Belongs to the class I-like SAM-binding methyltransferase superfamily. MenG/UbiE family.</text>
</comment>
<dbReference type="CDD" id="cd02440">
    <property type="entry name" value="AdoMet_MTases"/>
    <property type="match status" value="1"/>
</dbReference>
<feature type="binding site" evidence="5">
    <location>
        <position position="83"/>
    </location>
    <ligand>
        <name>S-adenosyl-L-methionine</name>
        <dbReference type="ChEBI" id="CHEBI:59789"/>
    </ligand>
</feature>
<dbReference type="HAMAP" id="MF_01813">
    <property type="entry name" value="MenG_UbiE_methyltr"/>
    <property type="match status" value="1"/>
</dbReference>
<dbReference type="GO" id="GO:0009234">
    <property type="term" value="P:menaquinone biosynthetic process"/>
    <property type="evidence" value="ECO:0007669"/>
    <property type="project" value="UniProtKB-UniRule"/>
</dbReference>
<evidence type="ECO:0000256" key="4">
    <source>
        <dbReference type="ARBA" id="ARBA00022691"/>
    </source>
</evidence>
<comment type="function">
    <text evidence="5">Methyltransferase required for the conversion of demethylmenaquinol (DMKH2) to menaquinol (MKH2).</text>
</comment>
<dbReference type="EMBL" id="LN879502">
    <property type="protein sequence ID" value="CUI16446.1"/>
    <property type="molecule type" value="Genomic_DNA"/>
</dbReference>
<dbReference type="UniPathway" id="UPA00079">
    <property type="reaction ID" value="UER00169"/>
</dbReference>
<comment type="pathway">
    <text evidence="5">Quinol/quinone metabolism; menaquinone biosynthesis; menaquinol from 1,4-dihydroxy-2-naphthoate: step 2/2.</text>
</comment>
<dbReference type="Pfam" id="PF01209">
    <property type="entry name" value="Ubie_methyltran"/>
    <property type="match status" value="1"/>
</dbReference>